<accession>A0A0A9CFH7</accession>
<dbReference type="EMBL" id="GBRH01225795">
    <property type="protein sequence ID" value="JAD72100.1"/>
    <property type="molecule type" value="Transcribed_RNA"/>
</dbReference>
<name>A0A0A9CFH7_ARUDO</name>
<reference evidence="2" key="2">
    <citation type="journal article" date="2015" name="Data Brief">
        <title>Shoot transcriptome of the giant reed, Arundo donax.</title>
        <authorList>
            <person name="Barrero R.A."/>
            <person name="Guerrero F.D."/>
            <person name="Moolhuijzen P."/>
            <person name="Goolsby J.A."/>
            <person name="Tidwell J."/>
            <person name="Bellgard S.E."/>
            <person name="Bellgard M.I."/>
        </authorList>
    </citation>
    <scope>NUCLEOTIDE SEQUENCE</scope>
    <source>
        <tissue evidence="2">Shoot tissue taken approximately 20 cm above the soil surface</tissue>
    </source>
</reference>
<evidence type="ECO:0000313" key="2">
    <source>
        <dbReference type="EMBL" id="JAD72100.1"/>
    </source>
</evidence>
<keyword evidence="1" id="KW-0732">Signal</keyword>
<feature type="chain" id="PRO_5002044451" evidence="1">
    <location>
        <begin position="21"/>
        <end position="37"/>
    </location>
</feature>
<reference evidence="2" key="1">
    <citation type="submission" date="2014-09" db="EMBL/GenBank/DDBJ databases">
        <authorList>
            <person name="Magalhaes I.L.F."/>
            <person name="Oliveira U."/>
            <person name="Santos F.R."/>
            <person name="Vidigal T.H.D.A."/>
            <person name="Brescovit A.D."/>
            <person name="Santos A.J."/>
        </authorList>
    </citation>
    <scope>NUCLEOTIDE SEQUENCE</scope>
    <source>
        <tissue evidence="2">Shoot tissue taken approximately 20 cm above the soil surface</tissue>
    </source>
</reference>
<sequence>MRSSSMLLFWFFSFWGTVPSPNNFLAQCCWWLRIDGY</sequence>
<protein>
    <submittedName>
        <fullName evidence="2">Uncharacterized protein</fullName>
    </submittedName>
</protein>
<organism evidence="2">
    <name type="scientific">Arundo donax</name>
    <name type="common">Giant reed</name>
    <name type="synonym">Donax arundinaceus</name>
    <dbReference type="NCBI Taxonomy" id="35708"/>
    <lineage>
        <taxon>Eukaryota</taxon>
        <taxon>Viridiplantae</taxon>
        <taxon>Streptophyta</taxon>
        <taxon>Embryophyta</taxon>
        <taxon>Tracheophyta</taxon>
        <taxon>Spermatophyta</taxon>
        <taxon>Magnoliopsida</taxon>
        <taxon>Liliopsida</taxon>
        <taxon>Poales</taxon>
        <taxon>Poaceae</taxon>
        <taxon>PACMAD clade</taxon>
        <taxon>Arundinoideae</taxon>
        <taxon>Arundineae</taxon>
        <taxon>Arundo</taxon>
    </lineage>
</organism>
<dbReference type="AlphaFoldDB" id="A0A0A9CFH7"/>
<feature type="signal peptide" evidence="1">
    <location>
        <begin position="1"/>
        <end position="20"/>
    </location>
</feature>
<proteinExistence type="predicted"/>
<evidence type="ECO:0000256" key="1">
    <source>
        <dbReference type="SAM" id="SignalP"/>
    </source>
</evidence>